<dbReference type="VEuPathDB" id="FungiDB:CC1G_08579"/>
<dbReference type="OrthoDB" id="2564812at2759"/>
<keyword evidence="5" id="KW-1185">Reference proteome</keyword>
<dbReference type="AlphaFoldDB" id="A8NCU4"/>
<feature type="transmembrane region" description="Helical" evidence="2">
    <location>
        <begin position="53"/>
        <end position="73"/>
    </location>
</feature>
<keyword evidence="2" id="KW-1133">Transmembrane helix</keyword>
<dbReference type="InParanoid" id="A8NCU4"/>
<feature type="domain" description="DUF7729" evidence="3">
    <location>
        <begin position="160"/>
        <end position="367"/>
    </location>
</feature>
<sequence>MFTPPPSPNPPRRQEKASSSSVPTTPLLESSPTRAEYLFHEEEKRRIGRRFRLLVLLVPIVLLAISATARFLATEGPSTYDLSSLTSSIRRHGLIKHRHSLHRRQSTDSDEEDDSSSSPSGSERPTPSGSAPSSSSTPRPSQVVPTIPDPAAPPTLPTPFIQAFDSRLPQNFSSNSCLAFFTNMTNTRPFRSCRPFSLLLQTSSTFISAQQNITLLNELVWGTCNTNTEESECLSNMAWFADSLQKECEADLKDGNLLATDTLLALKAYGLMREAACLSDPTTNTYCFINAARDVNPTNLYYYHLPLGLPIPPKSSDPQCTACLKDLMGLYGEALKSPGGPELLPGLEKTYESAAELTQGKCGVGYALTGLAGSASSVRVGGATMAVGPVVAVLMALLV</sequence>
<keyword evidence="2" id="KW-0812">Transmembrane</keyword>
<organism evidence="4 5">
    <name type="scientific">Coprinopsis cinerea (strain Okayama-7 / 130 / ATCC MYA-4618 / FGSC 9003)</name>
    <name type="common">Inky cap fungus</name>
    <name type="synonym">Hormographiella aspergillata</name>
    <dbReference type="NCBI Taxonomy" id="240176"/>
    <lineage>
        <taxon>Eukaryota</taxon>
        <taxon>Fungi</taxon>
        <taxon>Dikarya</taxon>
        <taxon>Basidiomycota</taxon>
        <taxon>Agaricomycotina</taxon>
        <taxon>Agaricomycetes</taxon>
        <taxon>Agaricomycetidae</taxon>
        <taxon>Agaricales</taxon>
        <taxon>Agaricineae</taxon>
        <taxon>Psathyrellaceae</taxon>
        <taxon>Coprinopsis</taxon>
    </lineage>
</organism>
<keyword evidence="2" id="KW-0472">Membrane</keyword>
<dbReference type="InterPro" id="IPR056146">
    <property type="entry name" value="DUF7729"/>
</dbReference>
<feature type="compositionally biased region" description="Pro residues" evidence="1">
    <location>
        <begin position="1"/>
        <end position="11"/>
    </location>
</feature>
<name>A8NCU4_COPC7</name>
<evidence type="ECO:0000256" key="2">
    <source>
        <dbReference type="SAM" id="Phobius"/>
    </source>
</evidence>
<accession>A8NCU4</accession>
<evidence type="ECO:0000313" key="4">
    <source>
        <dbReference type="EMBL" id="EAU89172.2"/>
    </source>
</evidence>
<evidence type="ECO:0000259" key="3">
    <source>
        <dbReference type="Pfam" id="PF24855"/>
    </source>
</evidence>
<dbReference type="eggNOG" id="ENOG502S3AD">
    <property type="taxonomic scope" value="Eukaryota"/>
</dbReference>
<feature type="compositionally biased region" description="Low complexity" evidence="1">
    <location>
        <begin position="116"/>
        <end position="141"/>
    </location>
</feature>
<feature type="compositionally biased region" description="Polar residues" evidence="1">
    <location>
        <begin position="17"/>
        <end position="31"/>
    </location>
</feature>
<feature type="region of interest" description="Disordered" evidence="1">
    <location>
        <begin position="1"/>
        <end position="31"/>
    </location>
</feature>
<dbReference type="PANTHER" id="PTHR39460">
    <property type="entry name" value="EXPRESSED PROTEIN"/>
    <property type="match status" value="1"/>
</dbReference>
<evidence type="ECO:0000313" key="5">
    <source>
        <dbReference type="Proteomes" id="UP000001861"/>
    </source>
</evidence>
<feature type="region of interest" description="Disordered" evidence="1">
    <location>
        <begin position="96"/>
        <end position="160"/>
    </location>
</feature>
<feature type="compositionally biased region" description="Pro residues" evidence="1">
    <location>
        <begin position="147"/>
        <end position="157"/>
    </location>
</feature>
<reference evidence="4 5" key="1">
    <citation type="journal article" date="2010" name="Proc. Natl. Acad. Sci. U.S.A.">
        <title>Insights into evolution of multicellular fungi from the assembled chromosomes of the mushroom Coprinopsis cinerea (Coprinus cinereus).</title>
        <authorList>
            <person name="Stajich J.E."/>
            <person name="Wilke S.K."/>
            <person name="Ahren D."/>
            <person name="Au C.H."/>
            <person name="Birren B.W."/>
            <person name="Borodovsky M."/>
            <person name="Burns C."/>
            <person name="Canback B."/>
            <person name="Casselton L.A."/>
            <person name="Cheng C.K."/>
            <person name="Deng J."/>
            <person name="Dietrich F.S."/>
            <person name="Fargo D.C."/>
            <person name="Farman M.L."/>
            <person name="Gathman A.C."/>
            <person name="Goldberg J."/>
            <person name="Guigo R."/>
            <person name="Hoegger P.J."/>
            <person name="Hooker J.B."/>
            <person name="Huggins A."/>
            <person name="James T.Y."/>
            <person name="Kamada T."/>
            <person name="Kilaru S."/>
            <person name="Kodira C."/>
            <person name="Kues U."/>
            <person name="Kupfer D."/>
            <person name="Kwan H.S."/>
            <person name="Lomsadze A."/>
            <person name="Li W."/>
            <person name="Lilly W.W."/>
            <person name="Ma L.J."/>
            <person name="Mackey A.J."/>
            <person name="Manning G."/>
            <person name="Martin F."/>
            <person name="Muraguchi H."/>
            <person name="Natvig D.O."/>
            <person name="Palmerini H."/>
            <person name="Ramesh M.A."/>
            <person name="Rehmeyer C.J."/>
            <person name="Roe B.A."/>
            <person name="Shenoy N."/>
            <person name="Stanke M."/>
            <person name="Ter-Hovhannisyan V."/>
            <person name="Tunlid A."/>
            <person name="Velagapudi R."/>
            <person name="Vision T.J."/>
            <person name="Zeng Q."/>
            <person name="Zolan M.E."/>
            <person name="Pukkila P.J."/>
        </authorList>
    </citation>
    <scope>NUCLEOTIDE SEQUENCE [LARGE SCALE GENOMIC DNA]</scope>
    <source>
        <strain evidence="5">Okayama-7 / 130 / ATCC MYA-4618 / FGSC 9003</strain>
    </source>
</reference>
<dbReference type="RefSeq" id="XP_001832629.2">
    <property type="nucleotide sequence ID" value="XM_001832577.2"/>
</dbReference>
<dbReference type="KEGG" id="cci:CC1G_08579"/>
<dbReference type="HOGENOM" id="CLU_042319_4_1_1"/>
<evidence type="ECO:0000256" key="1">
    <source>
        <dbReference type="SAM" id="MobiDB-lite"/>
    </source>
</evidence>
<dbReference type="EMBL" id="AACS02000009">
    <property type="protein sequence ID" value="EAU89172.2"/>
    <property type="molecule type" value="Genomic_DNA"/>
</dbReference>
<dbReference type="PANTHER" id="PTHR39460:SF1">
    <property type="entry name" value="C6 TRANSCRIPTION FACTOR"/>
    <property type="match status" value="1"/>
</dbReference>
<proteinExistence type="predicted"/>
<dbReference type="Proteomes" id="UP000001861">
    <property type="component" value="Unassembled WGS sequence"/>
</dbReference>
<comment type="caution">
    <text evidence="4">The sequence shown here is derived from an EMBL/GenBank/DDBJ whole genome shotgun (WGS) entry which is preliminary data.</text>
</comment>
<dbReference type="GeneID" id="6009118"/>
<protein>
    <recommendedName>
        <fullName evidence="3">DUF7729 domain-containing protein</fullName>
    </recommendedName>
</protein>
<dbReference type="OMA" id="YCYVEAA"/>
<dbReference type="Pfam" id="PF24855">
    <property type="entry name" value="DUF7729"/>
    <property type="match status" value="1"/>
</dbReference>
<gene>
    <name evidence="4" type="ORF">CC1G_08579</name>
</gene>